<feature type="region of interest" description="Disordered" evidence="1">
    <location>
        <begin position="1"/>
        <end position="21"/>
    </location>
</feature>
<sequence>MTPISHTLSTEQRRLPPSEMSGIICQQTGIAKRQLRIARQEAEIEQADIPRIPNLSDDDLLLEYERHTSAHDSLYRVYSRLDRL</sequence>
<evidence type="ECO:0000256" key="1">
    <source>
        <dbReference type="SAM" id="MobiDB-lite"/>
    </source>
</evidence>
<organism evidence="2 3">
    <name type="scientific">Trichostrongylus colubriformis</name>
    <name type="common">Black scour worm</name>
    <dbReference type="NCBI Taxonomy" id="6319"/>
    <lineage>
        <taxon>Eukaryota</taxon>
        <taxon>Metazoa</taxon>
        <taxon>Ecdysozoa</taxon>
        <taxon>Nematoda</taxon>
        <taxon>Chromadorea</taxon>
        <taxon>Rhabditida</taxon>
        <taxon>Rhabditina</taxon>
        <taxon>Rhabditomorpha</taxon>
        <taxon>Strongyloidea</taxon>
        <taxon>Trichostrongylidae</taxon>
        <taxon>Trichostrongylus</taxon>
    </lineage>
</organism>
<evidence type="ECO:0000313" key="3">
    <source>
        <dbReference type="Proteomes" id="UP001331761"/>
    </source>
</evidence>
<dbReference type="EMBL" id="WIXE01020469">
    <property type="protein sequence ID" value="KAK5969185.1"/>
    <property type="molecule type" value="Genomic_DNA"/>
</dbReference>
<accession>A0AAN8F1Y1</accession>
<gene>
    <name evidence="2" type="ORF">GCK32_020280</name>
</gene>
<protein>
    <submittedName>
        <fullName evidence="2">Uncharacterized protein</fullName>
    </submittedName>
</protein>
<reference evidence="2 3" key="1">
    <citation type="submission" date="2019-10" db="EMBL/GenBank/DDBJ databases">
        <title>Assembly and Annotation for the nematode Trichostrongylus colubriformis.</title>
        <authorList>
            <person name="Martin J."/>
        </authorList>
    </citation>
    <scope>NUCLEOTIDE SEQUENCE [LARGE SCALE GENOMIC DNA]</scope>
    <source>
        <strain evidence="2">G859</strain>
        <tissue evidence="2">Whole worm</tissue>
    </source>
</reference>
<evidence type="ECO:0000313" key="2">
    <source>
        <dbReference type="EMBL" id="KAK5969185.1"/>
    </source>
</evidence>
<feature type="compositionally biased region" description="Polar residues" evidence="1">
    <location>
        <begin position="1"/>
        <end position="10"/>
    </location>
</feature>
<name>A0AAN8F1Y1_TRICO</name>
<dbReference type="AlphaFoldDB" id="A0AAN8F1Y1"/>
<proteinExistence type="predicted"/>
<comment type="caution">
    <text evidence="2">The sequence shown here is derived from an EMBL/GenBank/DDBJ whole genome shotgun (WGS) entry which is preliminary data.</text>
</comment>
<keyword evidence="3" id="KW-1185">Reference proteome</keyword>
<dbReference type="Proteomes" id="UP001331761">
    <property type="component" value="Unassembled WGS sequence"/>
</dbReference>